<accession>A0A5M6C9X2</accession>
<dbReference type="Gene3D" id="3.40.630.10">
    <property type="entry name" value="Zn peptidases"/>
    <property type="match status" value="1"/>
</dbReference>
<comment type="caution">
    <text evidence="3">The sequence shown here is derived from an EMBL/GenBank/DDBJ whole genome shotgun (WGS) entry which is preliminary data.</text>
</comment>
<feature type="domain" description="Peptidase M28" evidence="2">
    <location>
        <begin position="99"/>
        <end position="306"/>
    </location>
</feature>
<dbReference type="Proteomes" id="UP000325141">
    <property type="component" value="Unassembled WGS sequence"/>
</dbReference>
<proteinExistence type="predicted"/>
<dbReference type="GO" id="GO:0008235">
    <property type="term" value="F:metalloexopeptidase activity"/>
    <property type="evidence" value="ECO:0007669"/>
    <property type="project" value="InterPro"/>
</dbReference>
<evidence type="ECO:0000256" key="1">
    <source>
        <dbReference type="SAM" id="SignalP"/>
    </source>
</evidence>
<dbReference type="PROSITE" id="PS51257">
    <property type="entry name" value="PROKAR_LIPOPROTEIN"/>
    <property type="match status" value="1"/>
</dbReference>
<dbReference type="Pfam" id="PF04389">
    <property type="entry name" value="Peptidase_M28"/>
    <property type="match status" value="1"/>
</dbReference>
<name>A0A5M6C9X2_9FLAO</name>
<dbReference type="GO" id="GO:0006508">
    <property type="term" value="P:proteolysis"/>
    <property type="evidence" value="ECO:0007669"/>
    <property type="project" value="InterPro"/>
</dbReference>
<dbReference type="SUPFAM" id="SSF53187">
    <property type="entry name" value="Zn-dependent exopeptidases"/>
    <property type="match status" value="1"/>
</dbReference>
<keyword evidence="1" id="KW-0732">Signal</keyword>
<dbReference type="EMBL" id="VWSG01000017">
    <property type="protein sequence ID" value="KAA5531761.1"/>
    <property type="molecule type" value="Genomic_DNA"/>
</dbReference>
<dbReference type="PANTHER" id="PTHR12147">
    <property type="entry name" value="METALLOPEPTIDASE M28 FAMILY MEMBER"/>
    <property type="match status" value="1"/>
</dbReference>
<dbReference type="PANTHER" id="PTHR12147:SF26">
    <property type="entry name" value="PEPTIDASE M28 DOMAIN-CONTAINING PROTEIN"/>
    <property type="match status" value="1"/>
</dbReference>
<gene>
    <name evidence="3" type="ORF">F0460_15330</name>
</gene>
<feature type="signal peptide" evidence="1">
    <location>
        <begin position="1"/>
        <end position="18"/>
    </location>
</feature>
<dbReference type="RefSeq" id="WP_150014815.1">
    <property type="nucleotide sequence ID" value="NZ_VWSG01000017.1"/>
</dbReference>
<dbReference type="InterPro" id="IPR007484">
    <property type="entry name" value="Peptidase_M28"/>
</dbReference>
<evidence type="ECO:0000313" key="4">
    <source>
        <dbReference type="Proteomes" id="UP000325141"/>
    </source>
</evidence>
<dbReference type="AlphaFoldDB" id="A0A5M6C9X2"/>
<sequence>MKKILLFAALSLSLVACKSTSTKDTSVKQQETVYEVKETNVIETLKYLTLDELEGRDSGSKGIEKAAIYLENQFKQHNIKPYFDSYRDTLSNYKETSYNIVGLIEGTDPKLKNEYIILGAHYDHIGITPEVKGDDKINNGANDNASGTTILSEIAKYIATFKNNKRSVLVVYFSAEERGLLGSQHLADKLKAKGFNLYAMLNFEMMGVPMTDKDFELYITGPQTSNMWDKLNEYAGEKLVGVIPEERQYQLFRASDNFPFYVAFNVPSQTVCSFDFKNYAYYHQPQDEFQLMDTKFMTSITQKMLPVVTKMINAETQEIQLTKK</sequence>
<organism evidence="3 4">
    <name type="scientific">Paenimyroides baculatum</name>
    <dbReference type="NCBI Taxonomy" id="2608000"/>
    <lineage>
        <taxon>Bacteria</taxon>
        <taxon>Pseudomonadati</taxon>
        <taxon>Bacteroidota</taxon>
        <taxon>Flavobacteriia</taxon>
        <taxon>Flavobacteriales</taxon>
        <taxon>Flavobacteriaceae</taxon>
        <taxon>Paenimyroides</taxon>
    </lineage>
</organism>
<feature type="chain" id="PRO_5024438960" evidence="1">
    <location>
        <begin position="19"/>
        <end position="324"/>
    </location>
</feature>
<evidence type="ECO:0000259" key="2">
    <source>
        <dbReference type="Pfam" id="PF04389"/>
    </source>
</evidence>
<protein>
    <submittedName>
        <fullName evidence="3">M28 family peptidase</fullName>
    </submittedName>
</protein>
<evidence type="ECO:0000313" key="3">
    <source>
        <dbReference type="EMBL" id="KAA5531761.1"/>
    </source>
</evidence>
<reference evidence="3 4" key="1">
    <citation type="submission" date="2019-09" db="EMBL/GenBank/DDBJ databases">
        <title>Genome sequence and assembly of Flavobacterium sp.</title>
        <authorList>
            <person name="Chhetri G."/>
        </authorList>
    </citation>
    <scope>NUCLEOTIDE SEQUENCE [LARGE SCALE GENOMIC DNA]</scope>
    <source>
        <strain evidence="3 4">SNL9</strain>
    </source>
</reference>
<keyword evidence="4" id="KW-1185">Reference proteome</keyword>
<dbReference type="InterPro" id="IPR045175">
    <property type="entry name" value="M28_fam"/>
</dbReference>